<feature type="compositionally biased region" description="Basic and acidic residues" evidence="1">
    <location>
        <begin position="89"/>
        <end position="106"/>
    </location>
</feature>
<dbReference type="InterPro" id="IPR046258">
    <property type="entry name" value="DUF6291"/>
</dbReference>
<name>A0A8S5URG3_9CAUD</name>
<organism evidence="3">
    <name type="scientific">Myoviridae sp. ctsIb3</name>
    <dbReference type="NCBI Taxonomy" id="2825189"/>
    <lineage>
        <taxon>Viruses</taxon>
        <taxon>Duplodnaviria</taxon>
        <taxon>Heunggongvirae</taxon>
        <taxon>Uroviricota</taxon>
        <taxon>Caudoviricetes</taxon>
    </lineage>
</organism>
<proteinExistence type="predicted"/>
<dbReference type="Pfam" id="PF19808">
    <property type="entry name" value="DUF6291"/>
    <property type="match status" value="1"/>
</dbReference>
<feature type="domain" description="DUF6291" evidence="2">
    <location>
        <begin position="9"/>
        <end position="78"/>
    </location>
</feature>
<feature type="region of interest" description="Disordered" evidence="1">
    <location>
        <begin position="210"/>
        <end position="256"/>
    </location>
</feature>
<evidence type="ECO:0000259" key="2">
    <source>
        <dbReference type="Pfam" id="PF19808"/>
    </source>
</evidence>
<feature type="compositionally biased region" description="Basic and acidic residues" evidence="1">
    <location>
        <begin position="219"/>
        <end position="233"/>
    </location>
</feature>
<reference evidence="3" key="1">
    <citation type="journal article" date="2021" name="Proc. Natl. Acad. Sci. U.S.A.">
        <title>A Catalog of Tens of Thousands of Viruses from Human Metagenomes Reveals Hidden Associations with Chronic Diseases.</title>
        <authorList>
            <person name="Tisza M.J."/>
            <person name="Buck C.B."/>
        </authorList>
    </citation>
    <scope>NUCLEOTIDE SEQUENCE</scope>
    <source>
        <strain evidence="3">CtsIb3</strain>
    </source>
</reference>
<protein>
    <submittedName>
        <fullName evidence="3">DnaD-like replication protein</fullName>
    </submittedName>
</protein>
<sequence length="256" mass="29007">MIPFDKFVILDILPPEQYKNTITKMRRYVEHGEEPDGLEPLEQMAFEALRPFMDENIKTYQRSVLSHRESGSKGGRPKKTEKNQMVISENREKPNGFPEKPEETKCTPKYKGQSTKYKVQSSSTIVDSDTRADARDDLTTTIVFEEFRGRIGKLSETGKKELPVYVERLGADLVTEIIRKCEDLGGHSWAYVRKALAEAARQGCTSVEEYRKTNPIGAGRDKLVTRPPEDAAKAPDFLKNAANRRPLRKKGEAKSA</sequence>
<evidence type="ECO:0000313" key="3">
    <source>
        <dbReference type="EMBL" id="DAF96996.1"/>
    </source>
</evidence>
<feature type="region of interest" description="Disordered" evidence="1">
    <location>
        <begin position="64"/>
        <end position="114"/>
    </location>
</feature>
<accession>A0A8S5URG3</accession>
<dbReference type="EMBL" id="BK016124">
    <property type="protein sequence ID" value="DAF96996.1"/>
    <property type="molecule type" value="Genomic_DNA"/>
</dbReference>
<evidence type="ECO:0000256" key="1">
    <source>
        <dbReference type="SAM" id="MobiDB-lite"/>
    </source>
</evidence>